<gene>
    <name evidence="1" type="ORF">Din_004191</name>
</gene>
<sequence length="109" mass="11847">MSNSSLSSSPARSSISTTAIVGANAASALTVDDFHFSADLISIQDRKDEALLVLKSDLMAALNKEVKSLDEDNWMFDGPQSRIHLISRPGGLLHKRMEMTKHHSSALPK</sequence>
<organism evidence="1">
    <name type="scientific">Davidia involucrata</name>
    <name type="common">Dove tree</name>
    <dbReference type="NCBI Taxonomy" id="16924"/>
    <lineage>
        <taxon>Eukaryota</taxon>
        <taxon>Viridiplantae</taxon>
        <taxon>Streptophyta</taxon>
        <taxon>Embryophyta</taxon>
        <taxon>Tracheophyta</taxon>
        <taxon>Spermatophyta</taxon>
        <taxon>Magnoliopsida</taxon>
        <taxon>eudicotyledons</taxon>
        <taxon>Gunneridae</taxon>
        <taxon>Pentapetalae</taxon>
        <taxon>asterids</taxon>
        <taxon>Cornales</taxon>
        <taxon>Nyssaceae</taxon>
        <taxon>Davidia</taxon>
    </lineage>
</organism>
<reference evidence="1" key="1">
    <citation type="submission" date="2019-08" db="EMBL/GenBank/DDBJ databases">
        <title>Reference gene set and small RNA set construction with multiple tissues from Davidia involucrata Baill.</title>
        <authorList>
            <person name="Yang H."/>
            <person name="Zhou C."/>
            <person name="Li G."/>
            <person name="Wang J."/>
            <person name="Gao P."/>
            <person name="Wang M."/>
            <person name="Wang R."/>
            <person name="Zhao Y."/>
        </authorList>
    </citation>
    <scope>NUCLEOTIDE SEQUENCE</scope>
    <source>
        <tissue evidence="1">Mixed with DoveR01_LX</tissue>
    </source>
</reference>
<name>A0A5B6YSA6_DAVIN</name>
<evidence type="ECO:0008006" key="2">
    <source>
        <dbReference type="Google" id="ProtNLM"/>
    </source>
</evidence>
<dbReference type="PANTHER" id="PTHR37387:SF1">
    <property type="entry name" value="PROTEIN SAMBA"/>
    <property type="match status" value="1"/>
</dbReference>
<dbReference type="EMBL" id="GHES01004191">
    <property type="protein sequence ID" value="MPA34750.1"/>
    <property type="molecule type" value="Transcribed_RNA"/>
</dbReference>
<proteinExistence type="predicted"/>
<dbReference type="PANTHER" id="PTHR37387">
    <property type="entry name" value="PROTEIN SAMBA"/>
    <property type="match status" value="1"/>
</dbReference>
<dbReference type="GO" id="GO:0010997">
    <property type="term" value="F:anaphase-promoting complex binding"/>
    <property type="evidence" value="ECO:0007669"/>
    <property type="project" value="InterPro"/>
</dbReference>
<dbReference type="InterPro" id="IPR037547">
    <property type="entry name" value="SAMBA"/>
</dbReference>
<accession>A0A5B6YSA6</accession>
<dbReference type="AlphaFoldDB" id="A0A5B6YSA6"/>
<dbReference type="GO" id="GO:0046621">
    <property type="term" value="P:negative regulation of organ growth"/>
    <property type="evidence" value="ECO:0007669"/>
    <property type="project" value="InterPro"/>
</dbReference>
<evidence type="ECO:0000313" key="1">
    <source>
        <dbReference type="EMBL" id="MPA34750.1"/>
    </source>
</evidence>
<protein>
    <recommendedName>
        <fullName evidence="2">Protein SAMBA</fullName>
    </recommendedName>
</protein>